<dbReference type="Pfam" id="PF00005">
    <property type="entry name" value="ABC_tran"/>
    <property type="match status" value="1"/>
</dbReference>
<evidence type="ECO:0000256" key="2">
    <source>
        <dbReference type="ARBA" id="ARBA00005417"/>
    </source>
</evidence>
<organism evidence="9 10">
    <name type="scientific">Nonomuraea pusilla</name>
    <dbReference type="NCBI Taxonomy" id="46177"/>
    <lineage>
        <taxon>Bacteria</taxon>
        <taxon>Bacillati</taxon>
        <taxon>Actinomycetota</taxon>
        <taxon>Actinomycetes</taxon>
        <taxon>Streptosporangiales</taxon>
        <taxon>Streptosporangiaceae</taxon>
        <taxon>Nonomuraea</taxon>
    </lineage>
</organism>
<comment type="subcellular location">
    <subcellularLocation>
        <location evidence="1">Cell membrane</location>
        <topology evidence="1">Peripheral membrane protein</topology>
    </subcellularLocation>
</comment>
<keyword evidence="4" id="KW-1003">Cell membrane</keyword>
<evidence type="ECO:0000256" key="5">
    <source>
        <dbReference type="ARBA" id="ARBA00022741"/>
    </source>
</evidence>
<dbReference type="SMART" id="SM00382">
    <property type="entry name" value="AAA"/>
    <property type="match status" value="1"/>
</dbReference>
<dbReference type="FunFam" id="3.40.50.300:FF:000016">
    <property type="entry name" value="Oligopeptide ABC transporter ATP-binding component"/>
    <property type="match status" value="1"/>
</dbReference>
<evidence type="ECO:0000313" key="10">
    <source>
        <dbReference type="Proteomes" id="UP000198953"/>
    </source>
</evidence>
<keyword evidence="10" id="KW-1185">Reference proteome</keyword>
<dbReference type="AlphaFoldDB" id="A0A1H8IVT9"/>
<reference evidence="9 10" key="1">
    <citation type="submission" date="2016-10" db="EMBL/GenBank/DDBJ databases">
        <authorList>
            <person name="de Groot N.N."/>
        </authorList>
    </citation>
    <scope>NUCLEOTIDE SEQUENCE [LARGE SCALE GENOMIC DNA]</scope>
    <source>
        <strain evidence="9 10">DSM 43357</strain>
    </source>
</reference>
<dbReference type="InterPro" id="IPR003593">
    <property type="entry name" value="AAA+_ATPase"/>
</dbReference>
<dbReference type="PANTHER" id="PTHR43297">
    <property type="entry name" value="OLIGOPEPTIDE TRANSPORT ATP-BINDING PROTEIN APPD"/>
    <property type="match status" value="1"/>
</dbReference>
<gene>
    <name evidence="9" type="ORF">SAMN05660976_08175</name>
</gene>
<dbReference type="NCBIfam" id="TIGR01727">
    <property type="entry name" value="oligo_HPY"/>
    <property type="match status" value="1"/>
</dbReference>
<dbReference type="PROSITE" id="PS00211">
    <property type="entry name" value="ABC_TRANSPORTER_1"/>
    <property type="match status" value="1"/>
</dbReference>
<keyword evidence="5" id="KW-0547">Nucleotide-binding</keyword>
<dbReference type="RefSeq" id="WP_055509355.1">
    <property type="nucleotide sequence ID" value="NZ_BBZG01000006.1"/>
</dbReference>
<keyword evidence="7" id="KW-0472">Membrane</keyword>
<dbReference type="GO" id="GO:0005524">
    <property type="term" value="F:ATP binding"/>
    <property type="evidence" value="ECO:0007669"/>
    <property type="project" value="UniProtKB-KW"/>
</dbReference>
<evidence type="ECO:0000256" key="7">
    <source>
        <dbReference type="ARBA" id="ARBA00023136"/>
    </source>
</evidence>
<dbReference type="CDD" id="cd03257">
    <property type="entry name" value="ABC_NikE_OppD_transporters"/>
    <property type="match status" value="1"/>
</dbReference>
<dbReference type="InterPro" id="IPR003439">
    <property type="entry name" value="ABC_transporter-like_ATP-bd"/>
</dbReference>
<dbReference type="Pfam" id="PF08352">
    <property type="entry name" value="oligo_HPY"/>
    <property type="match status" value="1"/>
</dbReference>
<dbReference type="Proteomes" id="UP000198953">
    <property type="component" value="Unassembled WGS sequence"/>
</dbReference>
<evidence type="ECO:0000256" key="1">
    <source>
        <dbReference type="ARBA" id="ARBA00004202"/>
    </source>
</evidence>
<dbReference type="InterPro" id="IPR017871">
    <property type="entry name" value="ABC_transporter-like_CS"/>
</dbReference>
<protein>
    <submittedName>
        <fullName evidence="9">Oligopeptide transport system ATP-binding protein</fullName>
    </submittedName>
</protein>
<dbReference type="STRING" id="46177.SAMN05660976_08175"/>
<accession>A0A1H8IVT9</accession>
<dbReference type="OrthoDB" id="9809030at2"/>
<keyword evidence="6 9" id="KW-0067">ATP-binding</keyword>
<dbReference type="InterPro" id="IPR027417">
    <property type="entry name" value="P-loop_NTPase"/>
</dbReference>
<comment type="similarity">
    <text evidence="2">Belongs to the ABC transporter superfamily.</text>
</comment>
<dbReference type="GO" id="GO:0015833">
    <property type="term" value="P:peptide transport"/>
    <property type="evidence" value="ECO:0007669"/>
    <property type="project" value="InterPro"/>
</dbReference>
<proteinExistence type="inferred from homology"/>
<dbReference type="InterPro" id="IPR013563">
    <property type="entry name" value="Oligopep_ABC_C"/>
</dbReference>
<evidence type="ECO:0000256" key="3">
    <source>
        <dbReference type="ARBA" id="ARBA00022448"/>
    </source>
</evidence>
<dbReference type="SUPFAM" id="SSF52540">
    <property type="entry name" value="P-loop containing nucleoside triphosphate hydrolases"/>
    <property type="match status" value="1"/>
</dbReference>
<dbReference type="PROSITE" id="PS50893">
    <property type="entry name" value="ABC_TRANSPORTER_2"/>
    <property type="match status" value="1"/>
</dbReference>
<keyword evidence="3" id="KW-0813">Transport</keyword>
<dbReference type="PANTHER" id="PTHR43297:SF2">
    <property type="entry name" value="DIPEPTIDE TRANSPORT ATP-BINDING PROTEIN DPPD"/>
    <property type="match status" value="1"/>
</dbReference>
<dbReference type="GO" id="GO:0005886">
    <property type="term" value="C:plasma membrane"/>
    <property type="evidence" value="ECO:0007669"/>
    <property type="project" value="UniProtKB-SubCell"/>
</dbReference>
<evidence type="ECO:0000256" key="4">
    <source>
        <dbReference type="ARBA" id="ARBA00022475"/>
    </source>
</evidence>
<evidence type="ECO:0000259" key="8">
    <source>
        <dbReference type="PROSITE" id="PS50893"/>
    </source>
</evidence>
<dbReference type="Gene3D" id="3.40.50.300">
    <property type="entry name" value="P-loop containing nucleotide triphosphate hydrolases"/>
    <property type="match status" value="1"/>
</dbReference>
<name>A0A1H8IVT9_9ACTN</name>
<dbReference type="InterPro" id="IPR050388">
    <property type="entry name" value="ABC_Ni/Peptide_Import"/>
</dbReference>
<evidence type="ECO:0000313" key="9">
    <source>
        <dbReference type="EMBL" id="SEN72880.1"/>
    </source>
</evidence>
<sequence length="321" mass="33982">MKGPVLEVRDLHVWFDGPGGRDVHAVRGVSFDVRPGDRLALVGESGCGKTTTVLAVLGLLGAAASVSGSVRVDGQEVLPGGDAAMAPYRWGDLSIVFQGALNALNPVRTVGSQIAEVLPRDRRVSRRAALRQAGELLERVGMAARNVARYPHELSGGMRQRACIAMALAGEPRVLFADEPTTALDVVVQAQILELLDRLADELGLAVVLISHDLGLVGQLCDRAMVMYAGRAVEEGPTVGLYTAPRHPYTRLLYEATPVLGAERPLRSIGGGPPALDVPLAGCAFRSRCPDTEDRCSLTEPALTPVAPARRAACHLTGRTP</sequence>
<dbReference type="EMBL" id="FOBF01000034">
    <property type="protein sequence ID" value="SEN72880.1"/>
    <property type="molecule type" value="Genomic_DNA"/>
</dbReference>
<evidence type="ECO:0000256" key="6">
    <source>
        <dbReference type="ARBA" id="ARBA00022840"/>
    </source>
</evidence>
<dbReference type="GO" id="GO:0016887">
    <property type="term" value="F:ATP hydrolysis activity"/>
    <property type="evidence" value="ECO:0007669"/>
    <property type="project" value="InterPro"/>
</dbReference>
<feature type="domain" description="ABC transporter" evidence="8">
    <location>
        <begin position="8"/>
        <end position="254"/>
    </location>
</feature>